<feature type="chain" id="PRO_5009185900" evidence="1">
    <location>
        <begin position="19"/>
        <end position="224"/>
    </location>
</feature>
<feature type="signal peptide" evidence="1">
    <location>
        <begin position="1"/>
        <end position="18"/>
    </location>
</feature>
<dbReference type="Pfam" id="PF10988">
    <property type="entry name" value="DUF2807"/>
    <property type="match status" value="1"/>
</dbReference>
<evidence type="ECO:0000256" key="1">
    <source>
        <dbReference type="SAM" id="SignalP"/>
    </source>
</evidence>
<proteinExistence type="predicted"/>
<keyword evidence="4" id="KW-1185">Reference proteome</keyword>
<keyword evidence="1" id="KW-0732">Signal</keyword>
<dbReference type="Proteomes" id="UP000095713">
    <property type="component" value="Unassembled WGS sequence"/>
</dbReference>
<organism evidence="3 4">
    <name type="scientific">Flavivirga aquatica</name>
    <dbReference type="NCBI Taxonomy" id="1849968"/>
    <lineage>
        <taxon>Bacteria</taxon>
        <taxon>Pseudomonadati</taxon>
        <taxon>Bacteroidota</taxon>
        <taxon>Flavobacteriia</taxon>
        <taxon>Flavobacteriales</taxon>
        <taxon>Flavobacteriaceae</taxon>
        <taxon>Flavivirga</taxon>
    </lineage>
</organism>
<reference evidence="3 4" key="1">
    <citation type="submission" date="2016-05" db="EMBL/GenBank/DDBJ databases">
        <title>Draft Genome Sequence of Algibacter sp. Strain SK-16 Isolated from the Surface Water of Aburatsubo Inlet.</title>
        <authorList>
            <person name="Wong S.-K."/>
            <person name="Yoshizawa S."/>
            <person name="Nakajima Y."/>
            <person name="Ogura Y."/>
            <person name="Tetsuya H."/>
            <person name="Hamasaki K."/>
        </authorList>
    </citation>
    <scope>NUCLEOTIDE SEQUENCE [LARGE SCALE GENOMIC DNA]</scope>
    <source>
        <strain evidence="3 4">SK-16</strain>
    </source>
</reference>
<dbReference type="AlphaFoldDB" id="A0A1E5T3S5"/>
<dbReference type="Gene3D" id="2.160.20.120">
    <property type="match status" value="1"/>
</dbReference>
<evidence type="ECO:0000313" key="4">
    <source>
        <dbReference type="Proteomes" id="UP000095713"/>
    </source>
</evidence>
<gene>
    <name evidence="3" type="ORF">A8C32_18585</name>
</gene>
<protein>
    <submittedName>
        <fullName evidence="3">Chaperonin</fullName>
    </submittedName>
</protein>
<dbReference type="RefSeq" id="WP_069830933.1">
    <property type="nucleotide sequence ID" value="NZ_MDJD01000049.1"/>
</dbReference>
<sequence length="224" mass="24886">MKRLITALVILITTTIIAQNKVEKTIGEFTELKVYDLIEVELIKSDSDKIIISGENKEDVLVNNKNGILKIKMKLEEAFDGNKTKIILYYTNIDIIDANEGAKIYSEDEIKQFEIDLNAQEGSKIKVKLNVTHTNIRSVTGSNIQTSGISKNQNISIYTGGVYKGKELKTTFTDVSIRAAGEAHVNAKTLVKAKVRAGGNVYIYGNPEKVEESKIFGGRIKKMN</sequence>
<evidence type="ECO:0000259" key="2">
    <source>
        <dbReference type="Pfam" id="PF10988"/>
    </source>
</evidence>
<accession>A0A1E5T3S5</accession>
<dbReference type="STRING" id="1849968.A8C32_18585"/>
<dbReference type="InterPro" id="IPR021255">
    <property type="entry name" value="DUF2807"/>
</dbReference>
<feature type="domain" description="Putative auto-transporter adhesin head GIN" evidence="2">
    <location>
        <begin position="28"/>
        <end position="207"/>
    </location>
</feature>
<dbReference type="EMBL" id="MDJD01000049">
    <property type="protein sequence ID" value="OEK06043.1"/>
    <property type="molecule type" value="Genomic_DNA"/>
</dbReference>
<comment type="caution">
    <text evidence="3">The sequence shown here is derived from an EMBL/GenBank/DDBJ whole genome shotgun (WGS) entry which is preliminary data.</text>
</comment>
<evidence type="ECO:0000313" key="3">
    <source>
        <dbReference type="EMBL" id="OEK06043.1"/>
    </source>
</evidence>
<name>A0A1E5T3S5_9FLAO</name>
<dbReference type="OrthoDB" id="704821at2"/>